<evidence type="ECO:0000313" key="3">
    <source>
        <dbReference type="Proteomes" id="UP000003257"/>
    </source>
</evidence>
<dbReference type="Proteomes" id="UP000003257">
    <property type="component" value="Unassembled WGS sequence"/>
</dbReference>
<evidence type="ECO:0000259" key="1">
    <source>
        <dbReference type="Pfam" id="PF07007"/>
    </source>
</evidence>
<dbReference type="PANTHER" id="PTHR37549:SF1">
    <property type="entry name" value="LIPOPROTEIN LPRI"/>
    <property type="match status" value="1"/>
</dbReference>
<accession>A0ABM9X1A7</accession>
<protein>
    <recommendedName>
        <fullName evidence="1">Lysozyme inhibitor LprI-like N-terminal domain-containing protein</fullName>
    </recommendedName>
</protein>
<dbReference type="InterPro" id="IPR052755">
    <property type="entry name" value="Lysozyme_Inhibitor_LprI"/>
</dbReference>
<organism evidence="2 3">
    <name type="scientific">Sulfitobacter indolifex HEL-45</name>
    <dbReference type="NCBI Taxonomy" id="391624"/>
    <lineage>
        <taxon>Bacteria</taxon>
        <taxon>Pseudomonadati</taxon>
        <taxon>Pseudomonadota</taxon>
        <taxon>Alphaproteobacteria</taxon>
        <taxon>Rhodobacterales</taxon>
        <taxon>Roseobacteraceae</taxon>
        <taxon>Sulfitobacter</taxon>
    </lineage>
</organism>
<evidence type="ECO:0000313" key="2">
    <source>
        <dbReference type="EMBL" id="EDQ03252.1"/>
    </source>
</evidence>
<dbReference type="Gene3D" id="1.20.1270.180">
    <property type="match status" value="1"/>
</dbReference>
<dbReference type="Pfam" id="PF07007">
    <property type="entry name" value="LprI"/>
    <property type="match status" value="1"/>
</dbReference>
<sequence>MEAQAQASFDCKLAATTVEKTICADAALSKLDRQMADAFRNARRSASKSKSASILADQRSWIGQRNSCSSDRSCLLASMQNRIADLNAPRSVQTAGLTGLYCNDTGIMGLQEQGQNLRFDFLFFSGNFACGTQTLTAQRSGSGWSSSYNGCRMTLMKEGGSMVVRSDTVDTCKALYCGAGAAISVFRMPLTGKIPGVTNPFTDTVGERQC</sequence>
<dbReference type="InterPro" id="IPR009739">
    <property type="entry name" value="LprI-like_N"/>
</dbReference>
<name>A0ABM9X1A7_9RHOB</name>
<keyword evidence="3" id="KW-1185">Reference proteome</keyword>
<dbReference type="EMBL" id="ABID01000028">
    <property type="protein sequence ID" value="EDQ03252.1"/>
    <property type="molecule type" value="Genomic_DNA"/>
</dbReference>
<comment type="caution">
    <text evidence="2">The sequence shown here is derived from an EMBL/GenBank/DDBJ whole genome shotgun (WGS) entry which is preliminary data.</text>
</comment>
<dbReference type="PANTHER" id="PTHR37549">
    <property type="entry name" value="LIPOPROTEIN LPRI"/>
    <property type="match status" value="1"/>
</dbReference>
<gene>
    <name evidence="2" type="ORF">OIHEL45_19671</name>
</gene>
<proteinExistence type="predicted"/>
<feature type="domain" description="Lysozyme inhibitor LprI-like N-terminal" evidence="1">
    <location>
        <begin position="15"/>
        <end position="86"/>
    </location>
</feature>
<reference evidence="2 3" key="1">
    <citation type="submission" date="2007-11" db="EMBL/GenBank/DDBJ databases">
        <authorList>
            <person name="Wagner-Dobler I."/>
            <person name="Ferriera S."/>
            <person name="Johnson J."/>
            <person name="Kravitz S."/>
            <person name="Beeson K."/>
            <person name="Sutton G."/>
            <person name="Rogers Y.-H."/>
            <person name="Friedman R."/>
            <person name="Frazier M."/>
            <person name="Venter J.C."/>
        </authorList>
    </citation>
    <scope>NUCLEOTIDE SEQUENCE [LARGE SCALE GENOMIC DNA]</scope>
    <source>
        <strain evidence="2 3">HEL-45</strain>
    </source>
</reference>